<keyword evidence="2" id="KW-1185">Reference proteome</keyword>
<reference evidence="1 2" key="1">
    <citation type="submission" date="2023-11" db="EMBL/GenBank/DDBJ databases">
        <title>Halocaridina rubra genome assembly.</title>
        <authorList>
            <person name="Smith C."/>
        </authorList>
    </citation>
    <scope>NUCLEOTIDE SEQUENCE [LARGE SCALE GENOMIC DNA]</scope>
    <source>
        <strain evidence="1">EP-1</strain>
        <tissue evidence="1">Whole</tissue>
    </source>
</reference>
<sequence>GGQTSLIWCRTQVRINRASGVKPLPDVCREIIKASCQVVRDPDKQRLPLVLVRMVPMDIGLLLGRGGE</sequence>
<dbReference type="AlphaFoldDB" id="A0AAN9A569"/>
<evidence type="ECO:0000313" key="1">
    <source>
        <dbReference type="EMBL" id="KAK7074589.1"/>
    </source>
</evidence>
<evidence type="ECO:0000313" key="2">
    <source>
        <dbReference type="Proteomes" id="UP001381693"/>
    </source>
</evidence>
<organism evidence="1 2">
    <name type="scientific">Halocaridina rubra</name>
    <name type="common">Hawaiian red shrimp</name>
    <dbReference type="NCBI Taxonomy" id="373956"/>
    <lineage>
        <taxon>Eukaryota</taxon>
        <taxon>Metazoa</taxon>
        <taxon>Ecdysozoa</taxon>
        <taxon>Arthropoda</taxon>
        <taxon>Crustacea</taxon>
        <taxon>Multicrustacea</taxon>
        <taxon>Malacostraca</taxon>
        <taxon>Eumalacostraca</taxon>
        <taxon>Eucarida</taxon>
        <taxon>Decapoda</taxon>
        <taxon>Pleocyemata</taxon>
        <taxon>Caridea</taxon>
        <taxon>Atyoidea</taxon>
        <taxon>Atyidae</taxon>
        <taxon>Halocaridina</taxon>
    </lineage>
</organism>
<dbReference type="Proteomes" id="UP001381693">
    <property type="component" value="Unassembled WGS sequence"/>
</dbReference>
<gene>
    <name evidence="1" type="ORF">SK128_014726</name>
</gene>
<protein>
    <submittedName>
        <fullName evidence="1">Uncharacterized protein</fullName>
    </submittedName>
</protein>
<dbReference type="EMBL" id="JAXCGZ010011525">
    <property type="protein sequence ID" value="KAK7074589.1"/>
    <property type="molecule type" value="Genomic_DNA"/>
</dbReference>
<feature type="non-terminal residue" evidence="1">
    <location>
        <position position="1"/>
    </location>
</feature>
<name>A0AAN9A569_HALRR</name>
<accession>A0AAN9A569</accession>
<comment type="caution">
    <text evidence="1">The sequence shown here is derived from an EMBL/GenBank/DDBJ whole genome shotgun (WGS) entry which is preliminary data.</text>
</comment>
<proteinExistence type="predicted"/>